<gene>
    <name evidence="3" type="ORF">JNE38_24700</name>
</gene>
<dbReference type="InterPro" id="IPR036264">
    <property type="entry name" value="Bact_exopeptidase_dim_dom"/>
</dbReference>
<dbReference type="PANTHER" id="PTHR11014:SF63">
    <property type="entry name" value="METALLOPEPTIDASE, PUTATIVE (AFU_ORTHOLOGUE AFUA_6G09600)-RELATED"/>
    <property type="match status" value="1"/>
</dbReference>
<dbReference type="PANTHER" id="PTHR11014">
    <property type="entry name" value="PEPTIDASE M20 FAMILY MEMBER"/>
    <property type="match status" value="1"/>
</dbReference>
<dbReference type="NCBIfam" id="TIGR01891">
    <property type="entry name" value="amidohydrolases"/>
    <property type="match status" value="1"/>
</dbReference>
<dbReference type="SUPFAM" id="SSF55031">
    <property type="entry name" value="Bacterial exopeptidase dimerisation domain"/>
    <property type="match status" value="1"/>
</dbReference>
<keyword evidence="1" id="KW-0732">Signal</keyword>
<dbReference type="InterPro" id="IPR002933">
    <property type="entry name" value="Peptidase_M20"/>
</dbReference>
<dbReference type="Gene3D" id="3.40.630.10">
    <property type="entry name" value="Zn peptidases"/>
    <property type="match status" value="1"/>
</dbReference>
<evidence type="ECO:0000313" key="4">
    <source>
        <dbReference type="Proteomes" id="UP000596248"/>
    </source>
</evidence>
<sequence length="445" mass="47472">MILKKRTKLLLSLCATACLLVPNGGAVLANSADSAYTMIDQRAKAIEQKLINWRHDIHQNPELGNREFRTSKLVADHLKSLGLEVRTNVAKTGVVGVLRGKQPGPVVALRADMDALPVVEQTDFPFKSTVKSEYNGMEVGVAHSCGHDTHTAILMAVAEVLTGMKDQLPGTVVFVFQPAEEGAPAGEEGGAKLMMKEGALDNPKPEAIFMLHTSSGMNVGQVSYVSGPSTASANAFKLNVKGSQTHGAMPWLGVDPIVVSSQIITAFQTIESRQVNVIKEPSVLSVGSIHGGNRNNIIPDEVDMEGTLRTYDEGMRQDILKRMERTATMIAESAGAKAKLTVEEGIPTVVNNPDLVAQMAPTLKRVVGEKNANVGKKGTAAEDFSFFSNEIPGMSVSFGVTAANEDPAKAAPNHSPLFKADDASLIVGTRVLANLAIDYLNSHKK</sequence>
<dbReference type="Gene3D" id="3.30.70.360">
    <property type="match status" value="1"/>
</dbReference>
<dbReference type="PIRSF" id="PIRSF005962">
    <property type="entry name" value="Pept_M20D_amidohydro"/>
    <property type="match status" value="1"/>
</dbReference>
<keyword evidence="4" id="KW-1185">Reference proteome</keyword>
<evidence type="ECO:0000256" key="1">
    <source>
        <dbReference type="SAM" id="SignalP"/>
    </source>
</evidence>
<name>A0ABX7FKE1_BRECH</name>
<dbReference type="SUPFAM" id="SSF53187">
    <property type="entry name" value="Zn-dependent exopeptidases"/>
    <property type="match status" value="1"/>
</dbReference>
<dbReference type="Proteomes" id="UP000596248">
    <property type="component" value="Chromosome"/>
</dbReference>
<dbReference type="RefSeq" id="WP_203353739.1">
    <property type="nucleotide sequence ID" value="NZ_CP069127.1"/>
</dbReference>
<dbReference type="InterPro" id="IPR017439">
    <property type="entry name" value="Amidohydrolase"/>
</dbReference>
<dbReference type="InterPro" id="IPR011650">
    <property type="entry name" value="Peptidase_M20_dimer"/>
</dbReference>
<organism evidence="3 4">
    <name type="scientific">Brevibacillus choshinensis</name>
    <dbReference type="NCBI Taxonomy" id="54911"/>
    <lineage>
        <taxon>Bacteria</taxon>
        <taxon>Bacillati</taxon>
        <taxon>Bacillota</taxon>
        <taxon>Bacilli</taxon>
        <taxon>Bacillales</taxon>
        <taxon>Paenibacillaceae</taxon>
        <taxon>Brevibacillus</taxon>
    </lineage>
</organism>
<evidence type="ECO:0000259" key="2">
    <source>
        <dbReference type="Pfam" id="PF07687"/>
    </source>
</evidence>
<feature type="chain" id="PRO_5045698168" evidence="1">
    <location>
        <begin position="27"/>
        <end position="445"/>
    </location>
</feature>
<dbReference type="Pfam" id="PF01546">
    <property type="entry name" value="Peptidase_M20"/>
    <property type="match status" value="1"/>
</dbReference>
<reference evidence="3 4" key="1">
    <citation type="submission" date="2021-01" db="EMBL/GenBank/DDBJ databases">
        <title>Identification of strong promoters based on the transcriptome of Brevibacillus choshinensis.</title>
        <authorList>
            <person name="Yao D."/>
            <person name="Zhang K."/>
            <person name="Wu J."/>
        </authorList>
    </citation>
    <scope>NUCLEOTIDE SEQUENCE [LARGE SCALE GENOMIC DNA]</scope>
    <source>
        <strain evidence="3 4">HPD31-SP3</strain>
    </source>
</reference>
<dbReference type="Pfam" id="PF07687">
    <property type="entry name" value="M20_dimer"/>
    <property type="match status" value="1"/>
</dbReference>
<feature type="domain" description="Peptidase M20 dimerisation" evidence="2">
    <location>
        <begin position="235"/>
        <end position="326"/>
    </location>
</feature>
<protein>
    <submittedName>
        <fullName evidence="3">Amidohydrolase</fullName>
    </submittedName>
</protein>
<feature type="signal peptide" evidence="1">
    <location>
        <begin position="1"/>
        <end position="26"/>
    </location>
</feature>
<evidence type="ECO:0000313" key="3">
    <source>
        <dbReference type="EMBL" id="QRG66673.1"/>
    </source>
</evidence>
<dbReference type="EMBL" id="CP069127">
    <property type="protein sequence ID" value="QRG66673.1"/>
    <property type="molecule type" value="Genomic_DNA"/>
</dbReference>
<proteinExistence type="predicted"/>
<accession>A0ABX7FKE1</accession>